<reference evidence="1 2" key="1">
    <citation type="submission" date="2018-11" db="EMBL/GenBank/DDBJ databases">
        <authorList>
            <consortium name="Pathogen Informatics"/>
        </authorList>
    </citation>
    <scope>NUCLEOTIDE SEQUENCE [LARGE SCALE GENOMIC DNA]</scope>
</reference>
<dbReference type="Gene3D" id="1.10.510.10">
    <property type="entry name" value="Transferase(Phosphotransferase) domain 1"/>
    <property type="match status" value="1"/>
</dbReference>
<dbReference type="InParanoid" id="A0A3P7FRQ9"/>
<dbReference type="Proteomes" id="UP000270924">
    <property type="component" value="Unassembled WGS sequence"/>
</dbReference>
<gene>
    <name evidence="1" type="ORF">WBA_LOCUS6648</name>
</gene>
<keyword evidence="2" id="KW-1185">Reference proteome</keyword>
<name>A0A3P7FRQ9_WUCBA</name>
<accession>A0A3P7FRQ9</accession>
<evidence type="ECO:0000313" key="1">
    <source>
        <dbReference type="EMBL" id="VDM13262.1"/>
    </source>
</evidence>
<proteinExistence type="predicted"/>
<evidence type="ECO:0008006" key="3">
    <source>
        <dbReference type="Google" id="ProtNLM"/>
    </source>
</evidence>
<dbReference type="AlphaFoldDB" id="A0A3P7FRQ9"/>
<evidence type="ECO:0000313" key="2">
    <source>
        <dbReference type="Proteomes" id="UP000270924"/>
    </source>
</evidence>
<dbReference type="InterPro" id="IPR011009">
    <property type="entry name" value="Kinase-like_dom_sf"/>
</dbReference>
<dbReference type="OrthoDB" id="63265at2759"/>
<dbReference type="SUPFAM" id="SSF56112">
    <property type="entry name" value="Protein kinase-like (PK-like)"/>
    <property type="match status" value="1"/>
</dbReference>
<dbReference type="EMBL" id="UYWW01004082">
    <property type="protein sequence ID" value="VDM13262.1"/>
    <property type="molecule type" value="Genomic_DNA"/>
</dbReference>
<protein>
    <recommendedName>
        <fullName evidence="3">Protein kinase domain-containing protein</fullName>
    </recommendedName>
</protein>
<organism evidence="1 2">
    <name type="scientific">Wuchereria bancrofti</name>
    <dbReference type="NCBI Taxonomy" id="6293"/>
    <lineage>
        <taxon>Eukaryota</taxon>
        <taxon>Metazoa</taxon>
        <taxon>Ecdysozoa</taxon>
        <taxon>Nematoda</taxon>
        <taxon>Chromadorea</taxon>
        <taxon>Rhabditida</taxon>
        <taxon>Spirurina</taxon>
        <taxon>Spiruromorpha</taxon>
        <taxon>Filarioidea</taxon>
        <taxon>Onchocercidae</taxon>
        <taxon>Wuchereria</taxon>
    </lineage>
</organism>
<sequence length="157" mass="18039">MRSDCLNLNFLATSVVFTVVRYKYRGIIRRTASEILGRNDIEQIGKLISVLGSPCERNWEGWNIMPDYGKIIFEDNKPVDNWKSVVPLASETCLSLLRKLIVYSAEERYSAEVVLQHEFFIVDIPKQAPYIPPPMSLKIPQQMDPIELDLDAGFVQY</sequence>